<gene>
    <name evidence="5" type="ORF">V0U35_01450</name>
</gene>
<dbReference type="InterPro" id="IPR009057">
    <property type="entry name" value="Homeodomain-like_sf"/>
</dbReference>
<evidence type="ECO:0000256" key="2">
    <source>
        <dbReference type="ARBA" id="ARBA00023125"/>
    </source>
</evidence>
<proteinExistence type="predicted"/>
<organism evidence="5 6">
    <name type="scientific">Hyphobacterium marinum</name>
    <dbReference type="NCBI Taxonomy" id="3116574"/>
    <lineage>
        <taxon>Bacteria</taxon>
        <taxon>Pseudomonadati</taxon>
        <taxon>Pseudomonadota</taxon>
        <taxon>Alphaproteobacteria</taxon>
        <taxon>Maricaulales</taxon>
        <taxon>Maricaulaceae</taxon>
        <taxon>Hyphobacterium</taxon>
    </lineage>
</organism>
<dbReference type="Proteomes" id="UP001310692">
    <property type="component" value="Unassembled WGS sequence"/>
</dbReference>
<evidence type="ECO:0000259" key="4">
    <source>
        <dbReference type="PROSITE" id="PS01124"/>
    </source>
</evidence>
<dbReference type="EMBL" id="JAZDRO010000001">
    <property type="protein sequence ID" value="MEE2565329.1"/>
    <property type="molecule type" value="Genomic_DNA"/>
</dbReference>
<keyword evidence="2" id="KW-0238">DNA-binding</keyword>
<sequence length="291" mass="32093">MTSATALRHHRFETPFGGWRVSVMDAPPDLEPAVAEFWDTSGRFAFAREQLLPRGSLFLVFNLGTRQLRHGGRDERERLPRAYIWGLQDGPVWTAPDTAQPGFDGASVGARLHAGGTAALFGIPGSSFRGRVVALEDILPRATVERCLDRLSRLADPAGRIQCVAAFLRRLGMLRADPEIDWAVAMIRQSRGGLPIGQIADAAGLSRRVLTRRFRERIGTAPKRYARVVKFFAAIEAIKPESVVDWAGLAVDAGYFDQPHMIRDFREFSGLTPADFLKERAADGETIVDPG</sequence>
<evidence type="ECO:0000256" key="3">
    <source>
        <dbReference type="ARBA" id="ARBA00023163"/>
    </source>
</evidence>
<name>A0ABU7LUW2_9PROT</name>
<keyword evidence="1" id="KW-0805">Transcription regulation</keyword>
<comment type="caution">
    <text evidence="5">The sequence shown here is derived from an EMBL/GenBank/DDBJ whole genome shotgun (WGS) entry which is preliminary data.</text>
</comment>
<accession>A0ABU7LUW2</accession>
<keyword evidence="6" id="KW-1185">Reference proteome</keyword>
<dbReference type="SMART" id="SM00342">
    <property type="entry name" value="HTH_ARAC"/>
    <property type="match status" value="1"/>
</dbReference>
<reference evidence="5 6" key="1">
    <citation type="submission" date="2024-01" db="EMBL/GenBank/DDBJ databases">
        <title>Hyphobacterium bacterium isolated from marine sediment.</title>
        <authorList>
            <person name="Zhao S."/>
        </authorList>
    </citation>
    <scope>NUCLEOTIDE SEQUENCE [LARGE SCALE GENOMIC DNA]</scope>
    <source>
        <strain evidence="5 6">Y60-23</strain>
    </source>
</reference>
<dbReference type="Pfam" id="PF12833">
    <property type="entry name" value="HTH_18"/>
    <property type="match status" value="1"/>
</dbReference>
<evidence type="ECO:0000313" key="6">
    <source>
        <dbReference type="Proteomes" id="UP001310692"/>
    </source>
</evidence>
<evidence type="ECO:0000313" key="5">
    <source>
        <dbReference type="EMBL" id="MEE2565329.1"/>
    </source>
</evidence>
<dbReference type="Pfam" id="PF20240">
    <property type="entry name" value="DUF6597"/>
    <property type="match status" value="1"/>
</dbReference>
<keyword evidence="3" id="KW-0804">Transcription</keyword>
<dbReference type="RefSeq" id="WP_330194867.1">
    <property type="nucleotide sequence ID" value="NZ_JAZDRO010000001.1"/>
</dbReference>
<protein>
    <submittedName>
        <fullName evidence="5">Helix-turn-helix domain-containing protein</fullName>
    </submittedName>
</protein>
<dbReference type="InterPro" id="IPR018060">
    <property type="entry name" value="HTH_AraC"/>
</dbReference>
<dbReference type="Gene3D" id="1.10.10.60">
    <property type="entry name" value="Homeodomain-like"/>
    <property type="match status" value="1"/>
</dbReference>
<dbReference type="InterPro" id="IPR046532">
    <property type="entry name" value="DUF6597"/>
</dbReference>
<dbReference type="SUPFAM" id="SSF46689">
    <property type="entry name" value="Homeodomain-like"/>
    <property type="match status" value="1"/>
</dbReference>
<evidence type="ECO:0000256" key="1">
    <source>
        <dbReference type="ARBA" id="ARBA00023015"/>
    </source>
</evidence>
<dbReference type="PROSITE" id="PS01124">
    <property type="entry name" value="HTH_ARAC_FAMILY_2"/>
    <property type="match status" value="1"/>
</dbReference>
<feature type="domain" description="HTH araC/xylS-type" evidence="4">
    <location>
        <begin position="177"/>
        <end position="279"/>
    </location>
</feature>
<dbReference type="PANTHER" id="PTHR46796">
    <property type="entry name" value="HTH-TYPE TRANSCRIPTIONAL ACTIVATOR RHAS-RELATED"/>
    <property type="match status" value="1"/>
</dbReference>
<dbReference type="InterPro" id="IPR050204">
    <property type="entry name" value="AraC_XylS_family_regulators"/>
</dbReference>